<dbReference type="RefSeq" id="WP_010010452.1">
    <property type="nucleotide sequence ID" value="NZ_AZCN01000012.1"/>
</dbReference>
<dbReference type="PATRIC" id="fig|913848.6.peg.325"/>
<organism evidence="3 4">
    <name type="scientific">Loigolactobacillus coryniformis subsp. coryniformis KCTC 3167 = DSM 20001</name>
    <dbReference type="NCBI Taxonomy" id="913848"/>
    <lineage>
        <taxon>Bacteria</taxon>
        <taxon>Bacillati</taxon>
        <taxon>Bacillota</taxon>
        <taxon>Bacilli</taxon>
        <taxon>Lactobacillales</taxon>
        <taxon>Lactobacillaceae</taxon>
        <taxon>Loigolactobacillus</taxon>
    </lineage>
</organism>
<feature type="domain" description="HTH tetR-type" evidence="2">
    <location>
        <begin position="19"/>
        <end position="54"/>
    </location>
</feature>
<proteinExistence type="predicted"/>
<dbReference type="EMBL" id="AZCN01000012">
    <property type="protein sequence ID" value="KRK18586.1"/>
    <property type="molecule type" value="Genomic_DNA"/>
</dbReference>
<protein>
    <submittedName>
        <fullName evidence="3">Regulatory protein TetR</fullName>
    </submittedName>
</protein>
<evidence type="ECO:0000313" key="4">
    <source>
        <dbReference type="Proteomes" id="UP000051181"/>
    </source>
</evidence>
<dbReference type="Proteomes" id="UP000051181">
    <property type="component" value="Unassembled WGS sequence"/>
</dbReference>
<dbReference type="Gene3D" id="1.10.357.10">
    <property type="entry name" value="Tetracycline Repressor, domain 2"/>
    <property type="match status" value="1"/>
</dbReference>
<sequence length="173" mass="19500">MVSTTFKNLAPDKQARIQAALLNEFSAHPLADAQVARIVQQAQIARGAFYKYFTDLTDAYRYLYHQVMLEVHSAIPRTAFKTFTPAIYLQAVRDFVDQAADSQYRELIKRHLTQNEALLAAPRQPVMDIPDAVWAAGILSHETIKQVLLYPDTKKAALDRLASALEALARKDE</sequence>
<evidence type="ECO:0000256" key="1">
    <source>
        <dbReference type="ARBA" id="ARBA00023125"/>
    </source>
</evidence>
<name>A0A0R1FH85_9LACO</name>
<dbReference type="SUPFAM" id="SSF46689">
    <property type="entry name" value="Homeodomain-like"/>
    <property type="match status" value="1"/>
</dbReference>
<reference evidence="3 4" key="1">
    <citation type="journal article" date="2015" name="Genome Announc.">
        <title>Expanding the biotechnology potential of lactobacilli through comparative genomics of 213 strains and associated genera.</title>
        <authorList>
            <person name="Sun Z."/>
            <person name="Harris H.M."/>
            <person name="McCann A."/>
            <person name="Guo C."/>
            <person name="Argimon S."/>
            <person name="Zhang W."/>
            <person name="Yang X."/>
            <person name="Jeffery I.B."/>
            <person name="Cooney J.C."/>
            <person name="Kagawa T.F."/>
            <person name="Liu W."/>
            <person name="Song Y."/>
            <person name="Salvetti E."/>
            <person name="Wrobel A."/>
            <person name="Rasinkangas P."/>
            <person name="Parkhill J."/>
            <person name="Rea M.C."/>
            <person name="O'Sullivan O."/>
            <person name="Ritari J."/>
            <person name="Douillard F.P."/>
            <person name="Paul Ross R."/>
            <person name="Yang R."/>
            <person name="Briner A.E."/>
            <person name="Felis G.E."/>
            <person name="de Vos W.M."/>
            <person name="Barrangou R."/>
            <person name="Klaenhammer T.R."/>
            <person name="Caufield P.W."/>
            <person name="Cui Y."/>
            <person name="Zhang H."/>
            <person name="O'Toole P.W."/>
        </authorList>
    </citation>
    <scope>NUCLEOTIDE SEQUENCE [LARGE SCALE GENOMIC DNA]</scope>
    <source>
        <strain evidence="3 4">DSM 20001</strain>
    </source>
</reference>
<gene>
    <name evidence="3" type="ORF">FD22_GL000323</name>
</gene>
<accession>A0A0R1FH85</accession>
<evidence type="ECO:0000313" key="3">
    <source>
        <dbReference type="EMBL" id="KRK18586.1"/>
    </source>
</evidence>
<dbReference type="eggNOG" id="COG1309">
    <property type="taxonomic scope" value="Bacteria"/>
</dbReference>
<dbReference type="Pfam" id="PF00440">
    <property type="entry name" value="TetR_N"/>
    <property type="match status" value="1"/>
</dbReference>
<dbReference type="GeneID" id="65918419"/>
<dbReference type="InterPro" id="IPR009057">
    <property type="entry name" value="Homeodomain-like_sf"/>
</dbReference>
<evidence type="ECO:0000259" key="2">
    <source>
        <dbReference type="Pfam" id="PF00440"/>
    </source>
</evidence>
<dbReference type="AlphaFoldDB" id="A0A0R1FH85"/>
<dbReference type="InterPro" id="IPR001647">
    <property type="entry name" value="HTH_TetR"/>
</dbReference>
<comment type="caution">
    <text evidence="3">The sequence shown here is derived from an EMBL/GenBank/DDBJ whole genome shotgun (WGS) entry which is preliminary data.</text>
</comment>
<keyword evidence="1" id="KW-0238">DNA-binding</keyword>
<dbReference type="GO" id="GO:0003677">
    <property type="term" value="F:DNA binding"/>
    <property type="evidence" value="ECO:0007669"/>
    <property type="project" value="UniProtKB-KW"/>
</dbReference>